<evidence type="ECO:0000256" key="1">
    <source>
        <dbReference type="ARBA" id="ARBA00004123"/>
    </source>
</evidence>
<reference evidence="7 8" key="1">
    <citation type="journal article" date="2018" name="Sci. Rep.">
        <title>Characterisation of pathogen-specific regions and novel effector candidates in Fusarium oxysporum f. sp. cepae.</title>
        <authorList>
            <person name="Armitage A.D."/>
            <person name="Taylor A."/>
            <person name="Sobczyk M.K."/>
            <person name="Baxter L."/>
            <person name="Greenfield B.P."/>
            <person name="Bates H.J."/>
            <person name="Wilson F."/>
            <person name="Jackson A.C."/>
            <person name="Ott S."/>
            <person name="Harrison R.J."/>
            <person name="Clarkson J.P."/>
        </authorList>
    </citation>
    <scope>NUCLEOTIDE SEQUENCE [LARGE SCALE GENOMIC DNA]</scope>
    <source>
        <strain evidence="7 8">FoC_Fus2</strain>
    </source>
</reference>
<keyword evidence="4" id="KW-0804">Transcription</keyword>
<gene>
    <name evidence="7" type="ORF">BFJ65_g18564</name>
</gene>
<dbReference type="InterPro" id="IPR007219">
    <property type="entry name" value="XnlR_reg_dom"/>
</dbReference>
<sequence length="336" mass="37927">MTPALIIISVALRLAHKIGLHNRLASDHLDSVERRQRARLFWLAYILDKDSSLRTQQPSVQVDDDIDIDLPVWLPSEDDNDAGIGTVTTSDGSAKMDHFLARVQLAHIQGSIADHLYSTRSSKRSVEERKAIRERIVTALDEWKASVPSEFSAANVMMTTSNNPSTAGFFCALHTCSLLCLVLITRSHAWDEQWVSDLRDHGRGNRVLELPSDFAAMVGQARDLMILFEHTIKAYAWLKWVGACTYTSAMVLLTANKLHNIHHEEFEKDTDRIERSLAWFREASKQRPSKVADMLCDVCAEAVETMKQRRADDLTLTLDGDWLVGFINSLEPSDRI</sequence>
<protein>
    <recommendedName>
        <fullName evidence="6">Xylanolytic transcriptional activator regulatory domain-containing protein</fullName>
    </recommendedName>
</protein>
<dbReference type="GO" id="GO:0005634">
    <property type="term" value="C:nucleus"/>
    <property type="evidence" value="ECO:0007669"/>
    <property type="project" value="UniProtKB-SubCell"/>
</dbReference>
<evidence type="ECO:0000256" key="5">
    <source>
        <dbReference type="ARBA" id="ARBA00023242"/>
    </source>
</evidence>
<dbReference type="SMART" id="SM00906">
    <property type="entry name" value="Fungal_trans"/>
    <property type="match status" value="1"/>
</dbReference>
<keyword evidence="2" id="KW-0805">Transcription regulation</keyword>
<comment type="caution">
    <text evidence="7">The sequence shown here is derived from an EMBL/GenBank/DDBJ whole genome shotgun (WGS) entry which is preliminary data.</text>
</comment>
<dbReference type="AlphaFoldDB" id="A0A3L6MP59"/>
<dbReference type="EMBL" id="MRCU01000020">
    <property type="protein sequence ID" value="RKK06666.1"/>
    <property type="molecule type" value="Genomic_DNA"/>
</dbReference>
<name>A0A3L6MP59_FUSOX</name>
<evidence type="ECO:0000256" key="4">
    <source>
        <dbReference type="ARBA" id="ARBA00023163"/>
    </source>
</evidence>
<dbReference type="PANTHER" id="PTHR46910:SF37">
    <property type="entry name" value="ZN(II)2CYS6 TRANSCRIPTION FACTOR (EUROFUNG)"/>
    <property type="match status" value="1"/>
</dbReference>
<feature type="domain" description="Xylanolytic transcriptional activator regulatory" evidence="6">
    <location>
        <begin position="4"/>
        <end position="77"/>
    </location>
</feature>
<comment type="subcellular location">
    <subcellularLocation>
        <location evidence="1">Nucleus</location>
    </subcellularLocation>
</comment>
<dbReference type="PANTHER" id="PTHR46910">
    <property type="entry name" value="TRANSCRIPTION FACTOR PDR1"/>
    <property type="match status" value="1"/>
</dbReference>
<organism evidence="7 8">
    <name type="scientific">Fusarium oxysporum f. sp. cepae</name>
    <dbReference type="NCBI Taxonomy" id="396571"/>
    <lineage>
        <taxon>Eukaryota</taxon>
        <taxon>Fungi</taxon>
        <taxon>Dikarya</taxon>
        <taxon>Ascomycota</taxon>
        <taxon>Pezizomycotina</taxon>
        <taxon>Sordariomycetes</taxon>
        <taxon>Hypocreomycetidae</taxon>
        <taxon>Hypocreales</taxon>
        <taxon>Nectriaceae</taxon>
        <taxon>Fusarium</taxon>
        <taxon>Fusarium oxysporum species complex</taxon>
    </lineage>
</organism>
<dbReference type="CDD" id="cd12148">
    <property type="entry name" value="fungal_TF_MHR"/>
    <property type="match status" value="1"/>
</dbReference>
<keyword evidence="5" id="KW-0539">Nucleus</keyword>
<evidence type="ECO:0000256" key="3">
    <source>
        <dbReference type="ARBA" id="ARBA00023125"/>
    </source>
</evidence>
<evidence type="ECO:0000259" key="6">
    <source>
        <dbReference type="SMART" id="SM00906"/>
    </source>
</evidence>
<dbReference type="GO" id="GO:0003700">
    <property type="term" value="F:DNA-binding transcription factor activity"/>
    <property type="evidence" value="ECO:0007669"/>
    <property type="project" value="InterPro"/>
</dbReference>
<keyword evidence="3" id="KW-0238">DNA-binding</keyword>
<evidence type="ECO:0000256" key="2">
    <source>
        <dbReference type="ARBA" id="ARBA00023015"/>
    </source>
</evidence>
<dbReference type="Proteomes" id="UP000270866">
    <property type="component" value="Unassembled WGS sequence"/>
</dbReference>
<proteinExistence type="predicted"/>
<dbReference type="GO" id="GO:0008270">
    <property type="term" value="F:zinc ion binding"/>
    <property type="evidence" value="ECO:0007669"/>
    <property type="project" value="InterPro"/>
</dbReference>
<evidence type="ECO:0000313" key="8">
    <source>
        <dbReference type="Proteomes" id="UP000270866"/>
    </source>
</evidence>
<accession>A0A3L6MP59</accession>
<evidence type="ECO:0000313" key="7">
    <source>
        <dbReference type="EMBL" id="RKK06666.1"/>
    </source>
</evidence>
<dbReference type="InterPro" id="IPR050987">
    <property type="entry name" value="AtrR-like"/>
</dbReference>
<dbReference type="GO" id="GO:0003677">
    <property type="term" value="F:DNA binding"/>
    <property type="evidence" value="ECO:0007669"/>
    <property type="project" value="UniProtKB-KW"/>
</dbReference>
<dbReference type="Pfam" id="PF04082">
    <property type="entry name" value="Fungal_trans"/>
    <property type="match status" value="1"/>
</dbReference>
<dbReference type="GO" id="GO:0006351">
    <property type="term" value="P:DNA-templated transcription"/>
    <property type="evidence" value="ECO:0007669"/>
    <property type="project" value="InterPro"/>
</dbReference>